<dbReference type="SUPFAM" id="SSF109998">
    <property type="entry name" value="Triger factor/SurA peptide-binding domain-like"/>
    <property type="match status" value="1"/>
</dbReference>
<evidence type="ECO:0000313" key="10">
    <source>
        <dbReference type="Proteomes" id="UP001283366"/>
    </source>
</evidence>
<dbReference type="InterPro" id="IPR000297">
    <property type="entry name" value="PPIase_PpiC"/>
</dbReference>
<gene>
    <name evidence="7" type="ORF">SBX37_14075</name>
    <name evidence="8" type="ORF">VIM7927_00445</name>
</gene>
<feature type="domain" description="PpiC" evidence="6">
    <location>
        <begin position="143"/>
        <end position="243"/>
    </location>
</feature>
<dbReference type="AlphaFoldDB" id="A0A1Y6IQ78"/>
<dbReference type="Proteomes" id="UP001283366">
    <property type="component" value="Unassembled WGS sequence"/>
</dbReference>
<dbReference type="PROSITE" id="PS50198">
    <property type="entry name" value="PPIC_PPIASE_2"/>
    <property type="match status" value="1"/>
</dbReference>
<accession>A0A1Y6IQ78</accession>
<comment type="catalytic activity">
    <reaction evidence="1">
        <text>[protein]-peptidylproline (omega=180) = [protein]-peptidylproline (omega=0)</text>
        <dbReference type="Rhea" id="RHEA:16237"/>
        <dbReference type="Rhea" id="RHEA-COMP:10747"/>
        <dbReference type="Rhea" id="RHEA-COMP:10748"/>
        <dbReference type="ChEBI" id="CHEBI:83833"/>
        <dbReference type="ChEBI" id="CHEBI:83834"/>
        <dbReference type="EC" id="5.2.1.8"/>
    </reaction>
</comment>
<keyword evidence="4 5" id="KW-0697">Rotamase</keyword>
<dbReference type="SUPFAM" id="SSF54534">
    <property type="entry name" value="FKBP-like"/>
    <property type="match status" value="1"/>
</dbReference>
<name>A0A1Y6IQ78_9VIBR</name>
<evidence type="ECO:0000256" key="5">
    <source>
        <dbReference type="PROSITE-ProRule" id="PRU00278"/>
    </source>
</evidence>
<evidence type="ECO:0000256" key="3">
    <source>
        <dbReference type="ARBA" id="ARBA00013194"/>
    </source>
</evidence>
<dbReference type="RefSeq" id="WP_087479267.1">
    <property type="nucleotide sequence ID" value="NZ_AP024883.1"/>
</dbReference>
<dbReference type="InterPro" id="IPR046357">
    <property type="entry name" value="PPIase_dom_sf"/>
</dbReference>
<dbReference type="InterPro" id="IPR050245">
    <property type="entry name" value="PrsA_foldase"/>
</dbReference>
<evidence type="ECO:0000259" key="6">
    <source>
        <dbReference type="PROSITE" id="PS50198"/>
    </source>
</evidence>
<dbReference type="EMBL" id="JAWRCO010000001">
    <property type="protein sequence ID" value="MDW6003982.1"/>
    <property type="molecule type" value="Genomic_DNA"/>
</dbReference>
<dbReference type="PANTHER" id="PTHR47245:SF2">
    <property type="entry name" value="PEPTIDYL-PROLYL CIS-TRANS ISOMERASE HP_0175-RELATED"/>
    <property type="match status" value="1"/>
</dbReference>
<dbReference type="GO" id="GO:0003755">
    <property type="term" value="F:peptidyl-prolyl cis-trans isomerase activity"/>
    <property type="evidence" value="ECO:0007669"/>
    <property type="project" value="UniProtKB-KW"/>
</dbReference>
<dbReference type="Pfam" id="PF00639">
    <property type="entry name" value="Rotamase"/>
    <property type="match status" value="1"/>
</dbReference>
<dbReference type="InterPro" id="IPR027304">
    <property type="entry name" value="Trigger_fact/SurA_dom_sf"/>
</dbReference>
<protein>
    <recommendedName>
        <fullName evidence="3">peptidylprolyl isomerase</fullName>
        <ecNumber evidence="3">5.2.1.8</ecNumber>
    </recommendedName>
</protein>
<evidence type="ECO:0000313" key="9">
    <source>
        <dbReference type="Proteomes" id="UP000196125"/>
    </source>
</evidence>
<keyword evidence="5 8" id="KW-0413">Isomerase</keyword>
<evidence type="ECO:0000313" key="8">
    <source>
        <dbReference type="EMBL" id="SMR99221.1"/>
    </source>
</evidence>
<dbReference type="Proteomes" id="UP000196125">
    <property type="component" value="Unassembled WGS sequence"/>
</dbReference>
<sequence length="284" mass="33123">MQTYQKHYPYQKHYLTAKVATDLFNLNPQLLSEQQRLQVDRLVKRVSHIQNAILHSREAEQIEVTPQEVESAFAQCVAGYASVDEFHIALHRQHLDESQLKQALSHEIACEKVMSFISQDVPVLDKDKALAYFHDHQQEFSRNSSWEMSQILITINEQFVENHRPAALQRIREVKEQCDVSAFETLALKYSECPSALSNGYLGWCEEGKLYPQVVSALQILPTEMVSSPVETELGFHLVRYHQHRPARIATFEEAYPFLQQKHEQRARQYLQKQWLRQLMVMSS</sequence>
<evidence type="ECO:0000313" key="7">
    <source>
        <dbReference type="EMBL" id="MDW6003982.1"/>
    </source>
</evidence>
<dbReference type="PANTHER" id="PTHR47245">
    <property type="entry name" value="PEPTIDYLPROLYL ISOMERASE"/>
    <property type="match status" value="1"/>
</dbReference>
<organism evidence="8 9">
    <name type="scientific">Vibrio mangrovi</name>
    <dbReference type="NCBI Taxonomy" id="474394"/>
    <lineage>
        <taxon>Bacteria</taxon>
        <taxon>Pseudomonadati</taxon>
        <taxon>Pseudomonadota</taxon>
        <taxon>Gammaproteobacteria</taxon>
        <taxon>Vibrionales</taxon>
        <taxon>Vibrionaceae</taxon>
        <taxon>Vibrio</taxon>
    </lineage>
</organism>
<proteinExistence type="inferred from homology"/>
<evidence type="ECO:0000256" key="2">
    <source>
        <dbReference type="ARBA" id="ARBA00007656"/>
    </source>
</evidence>
<reference evidence="7 10" key="2">
    <citation type="submission" date="2023-11" db="EMBL/GenBank/DDBJ databases">
        <title>Plant-associative lifestyle of Vibrio porteresiae and its evolutionary dynamics.</title>
        <authorList>
            <person name="Rameshkumar N."/>
            <person name="Kirti K."/>
        </authorList>
    </citation>
    <scope>NUCLEOTIDE SEQUENCE [LARGE SCALE GENOMIC DNA]</scope>
    <source>
        <strain evidence="7 10">MSSRF38</strain>
    </source>
</reference>
<dbReference type="OrthoDB" id="9769613at2"/>
<comment type="similarity">
    <text evidence="2">Belongs to the PpiC/parvulin rotamase family.</text>
</comment>
<evidence type="ECO:0000256" key="1">
    <source>
        <dbReference type="ARBA" id="ARBA00000971"/>
    </source>
</evidence>
<evidence type="ECO:0000256" key="4">
    <source>
        <dbReference type="ARBA" id="ARBA00023110"/>
    </source>
</evidence>
<dbReference type="Gene3D" id="3.10.50.40">
    <property type="match status" value="1"/>
</dbReference>
<keyword evidence="10" id="KW-1185">Reference proteome</keyword>
<dbReference type="EC" id="5.2.1.8" evidence="3"/>
<reference evidence="8 9" key="1">
    <citation type="submission" date="2017-05" db="EMBL/GenBank/DDBJ databases">
        <authorList>
            <person name="Song R."/>
            <person name="Chenine A.L."/>
            <person name="Ruprecht R.M."/>
        </authorList>
    </citation>
    <scope>NUCLEOTIDE SEQUENCE [LARGE SCALE GENOMIC DNA]</scope>
    <source>
        <strain evidence="8 9">CECT 7927</strain>
    </source>
</reference>
<dbReference type="EMBL" id="FXXI01000001">
    <property type="protein sequence ID" value="SMR99221.1"/>
    <property type="molecule type" value="Genomic_DNA"/>
</dbReference>